<dbReference type="AlphaFoldDB" id="A0A6D2IY04"/>
<dbReference type="Gene3D" id="2.40.70.10">
    <property type="entry name" value="Acid Proteases"/>
    <property type="match status" value="1"/>
</dbReference>
<protein>
    <submittedName>
        <fullName evidence="1">Uncharacterized protein</fullName>
    </submittedName>
</protein>
<accession>A0A6D2IY04</accession>
<evidence type="ECO:0000313" key="2">
    <source>
        <dbReference type="Proteomes" id="UP000467841"/>
    </source>
</evidence>
<reference evidence="1" key="1">
    <citation type="submission" date="2020-01" db="EMBL/GenBank/DDBJ databases">
        <authorList>
            <person name="Mishra B."/>
        </authorList>
    </citation>
    <scope>NUCLEOTIDE SEQUENCE [LARGE SCALE GENOMIC DNA]</scope>
</reference>
<keyword evidence="2" id="KW-1185">Reference proteome</keyword>
<dbReference type="EMBL" id="CACVBM020001133">
    <property type="protein sequence ID" value="CAA7033505.1"/>
    <property type="molecule type" value="Genomic_DNA"/>
</dbReference>
<dbReference type="CDD" id="cd00303">
    <property type="entry name" value="retropepsin_like"/>
    <property type="match status" value="1"/>
</dbReference>
<name>A0A6D2IY04_9BRAS</name>
<comment type="caution">
    <text evidence="1">The sequence shown here is derived from an EMBL/GenBank/DDBJ whole genome shotgun (WGS) entry which is preliminary data.</text>
</comment>
<dbReference type="InterPro" id="IPR021109">
    <property type="entry name" value="Peptidase_aspartic_dom_sf"/>
</dbReference>
<dbReference type="Pfam" id="PF08284">
    <property type="entry name" value="RVP_2"/>
    <property type="match status" value="1"/>
</dbReference>
<gene>
    <name evidence="1" type="ORF">MERR_LOCUS20740</name>
</gene>
<proteinExistence type="predicted"/>
<sequence length="108" mass="11624">MTLLVGGFESPVLFGSGVSNCFITPEHAERSGIRSSAGESAGMVKVAGGGFLSTLGRARGVEIEIAGQSMPADLVISPVELYDVILGMDWLSYYRVHMYCYRGRVVFE</sequence>
<dbReference type="SUPFAM" id="SSF50630">
    <property type="entry name" value="Acid proteases"/>
    <property type="match status" value="1"/>
</dbReference>
<dbReference type="Proteomes" id="UP000467841">
    <property type="component" value="Unassembled WGS sequence"/>
</dbReference>
<organism evidence="1 2">
    <name type="scientific">Microthlaspi erraticum</name>
    <dbReference type="NCBI Taxonomy" id="1685480"/>
    <lineage>
        <taxon>Eukaryota</taxon>
        <taxon>Viridiplantae</taxon>
        <taxon>Streptophyta</taxon>
        <taxon>Embryophyta</taxon>
        <taxon>Tracheophyta</taxon>
        <taxon>Spermatophyta</taxon>
        <taxon>Magnoliopsida</taxon>
        <taxon>eudicotyledons</taxon>
        <taxon>Gunneridae</taxon>
        <taxon>Pentapetalae</taxon>
        <taxon>rosids</taxon>
        <taxon>malvids</taxon>
        <taxon>Brassicales</taxon>
        <taxon>Brassicaceae</taxon>
        <taxon>Coluteocarpeae</taxon>
        <taxon>Microthlaspi</taxon>
    </lineage>
</organism>
<evidence type="ECO:0000313" key="1">
    <source>
        <dbReference type="EMBL" id="CAA7033505.1"/>
    </source>
</evidence>
<dbReference type="OrthoDB" id="1113412at2759"/>